<protein>
    <submittedName>
        <fullName evidence="1">Uncharacterized protein</fullName>
    </submittedName>
</protein>
<reference evidence="1 2" key="1">
    <citation type="submission" date="2015-12" db="EMBL/GenBank/DDBJ databases">
        <title>Draft genome sequence of Moniliophthora roreri, the causal agent of frosty pod rot of cacao.</title>
        <authorList>
            <person name="Aime M.C."/>
            <person name="Diaz-Valderrama J.R."/>
            <person name="Kijpornyongpan T."/>
            <person name="Phillips-Mora W."/>
        </authorList>
    </citation>
    <scope>NUCLEOTIDE SEQUENCE [LARGE SCALE GENOMIC DNA]</scope>
    <source>
        <strain evidence="1 2">MCA 2952</strain>
    </source>
</reference>
<dbReference type="EMBL" id="LATX01001809">
    <property type="protein sequence ID" value="KTB37847.1"/>
    <property type="molecule type" value="Genomic_DNA"/>
</dbReference>
<dbReference type="AlphaFoldDB" id="A0A0W0FND4"/>
<comment type="caution">
    <text evidence="1">The sequence shown here is derived from an EMBL/GenBank/DDBJ whole genome shotgun (WGS) entry which is preliminary data.</text>
</comment>
<gene>
    <name evidence="1" type="ORF">WG66_9581</name>
</gene>
<evidence type="ECO:0000313" key="2">
    <source>
        <dbReference type="Proteomes" id="UP000054988"/>
    </source>
</evidence>
<proteinExistence type="predicted"/>
<accession>A0A0W0FND4</accession>
<evidence type="ECO:0000313" key="1">
    <source>
        <dbReference type="EMBL" id="KTB37847.1"/>
    </source>
</evidence>
<sequence>MGKKHEEYQMRRRLQSLKLKRAYSEKPSSEHLEAVDDERRSQGITLSMLKRSVVIT</sequence>
<dbReference type="Proteomes" id="UP000054988">
    <property type="component" value="Unassembled WGS sequence"/>
</dbReference>
<name>A0A0W0FND4_MONRR</name>
<organism evidence="1 2">
    <name type="scientific">Moniliophthora roreri</name>
    <name type="common">Frosty pod rot fungus</name>
    <name type="synonym">Monilia roreri</name>
    <dbReference type="NCBI Taxonomy" id="221103"/>
    <lineage>
        <taxon>Eukaryota</taxon>
        <taxon>Fungi</taxon>
        <taxon>Dikarya</taxon>
        <taxon>Basidiomycota</taxon>
        <taxon>Agaricomycotina</taxon>
        <taxon>Agaricomycetes</taxon>
        <taxon>Agaricomycetidae</taxon>
        <taxon>Agaricales</taxon>
        <taxon>Marasmiineae</taxon>
        <taxon>Marasmiaceae</taxon>
        <taxon>Moniliophthora</taxon>
    </lineage>
</organism>